<proteinExistence type="predicted"/>
<protein>
    <submittedName>
        <fullName evidence="4">TetR/AcrR family transcriptional regulator</fullName>
    </submittedName>
</protein>
<comment type="caution">
    <text evidence="4">The sequence shown here is derived from an EMBL/GenBank/DDBJ whole genome shotgun (WGS) entry which is preliminary data.</text>
</comment>
<dbReference type="Proteomes" id="UP000715441">
    <property type="component" value="Unassembled WGS sequence"/>
</dbReference>
<evidence type="ECO:0000256" key="1">
    <source>
        <dbReference type="ARBA" id="ARBA00023125"/>
    </source>
</evidence>
<dbReference type="PANTHER" id="PTHR30055">
    <property type="entry name" value="HTH-TYPE TRANSCRIPTIONAL REGULATOR RUTR"/>
    <property type="match status" value="1"/>
</dbReference>
<gene>
    <name evidence="4" type="ORF">HFP15_01610</name>
</gene>
<keyword evidence="5" id="KW-1185">Reference proteome</keyword>
<organism evidence="4 5">
    <name type="scientific">Amycolatopsis acididurans</name>
    <dbReference type="NCBI Taxonomy" id="2724524"/>
    <lineage>
        <taxon>Bacteria</taxon>
        <taxon>Bacillati</taxon>
        <taxon>Actinomycetota</taxon>
        <taxon>Actinomycetes</taxon>
        <taxon>Pseudonocardiales</taxon>
        <taxon>Pseudonocardiaceae</taxon>
        <taxon>Amycolatopsis</taxon>
    </lineage>
</organism>
<reference evidence="4 5" key="1">
    <citation type="submission" date="2020-04" db="EMBL/GenBank/DDBJ databases">
        <title>Novel species.</title>
        <authorList>
            <person name="Teo W.F.A."/>
            <person name="Lipun K."/>
            <person name="Srisuk N."/>
            <person name="Duangmal K."/>
        </authorList>
    </citation>
    <scope>NUCLEOTIDE SEQUENCE [LARGE SCALE GENOMIC DNA]</scope>
    <source>
        <strain evidence="4 5">K13G38</strain>
    </source>
</reference>
<accession>A0ABX1IVQ8</accession>
<dbReference type="SUPFAM" id="SSF46689">
    <property type="entry name" value="Homeodomain-like"/>
    <property type="match status" value="2"/>
</dbReference>
<feature type="domain" description="HTH tetR-type" evidence="3">
    <location>
        <begin position="15"/>
        <end position="75"/>
    </location>
</feature>
<dbReference type="RefSeq" id="WP_168510583.1">
    <property type="nucleotide sequence ID" value="NZ_JAAXLS010000001.1"/>
</dbReference>
<dbReference type="EMBL" id="JAAXLS010000001">
    <property type="protein sequence ID" value="NKQ51572.1"/>
    <property type="molecule type" value="Genomic_DNA"/>
</dbReference>
<evidence type="ECO:0000259" key="3">
    <source>
        <dbReference type="PROSITE" id="PS50977"/>
    </source>
</evidence>
<dbReference type="Gene3D" id="1.10.357.10">
    <property type="entry name" value="Tetracycline Repressor, domain 2"/>
    <property type="match status" value="2"/>
</dbReference>
<sequence>MVGTSSGDVPASAELTRRDELLRIAGRVFAQAGYAGTSLRDIADAAGILTGSLYHHFPSKEALAVELISEFQAEMDELARRPRLESGHPLTDLVEFADKVGQIAGRHRAAVHMCRRDAPTTATETMTTLVRRKPVALNRRWATLLRAARDAGTLRAEVDLPVLQAVLPIAVLDLAALVTPLSTSDLVCSLVSQLLHGLTTEAHSPAELDASGPARVARERIAGWRPPAAADESRRGLILATARDEFARRGYEATTMRDIAAAAGMRASSIYGHFAAKQEILAAIMERFSHHLLEGYETVAAAPGTAVERLDGVFSLMTSAARLFRHEFMIVKDWWYVLNPPVDAPPVDNAARLRIMEEMLDEGIRARQFATPADVSVLAVALRSLLWVPLTDSGPASSAPRRHALLRQTLLDGAASPAERSVVKAL</sequence>
<evidence type="ECO:0000313" key="4">
    <source>
        <dbReference type="EMBL" id="NKQ51572.1"/>
    </source>
</evidence>
<dbReference type="PANTHER" id="PTHR30055:SF226">
    <property type="entry name" value="HTH-TYPE TRANSCRIPTIONAL REGULATOR PKSA"/>
    <property type="match status" value="1"/>
</dbReference>
<evidence type="ECO:0000313" key="5">
    <source>
        <dbReference type="Proteomes" id="UP000715441"/>
    </source>
</evidence>
<name>A0ABX1IVQ8_9PSEU</name>
<dbReference type="Pfam" id="PF00440">
    <property type="entry name" value="TetR_N"/>
    <property type="match status" value="2"/>
</dbReference>
<feature type="DNA-binding region" description="H-T-H motif" evidence="2">
    <location>
        <begin position="38"/>
        <end position="57"/>
    </location>
</feature>
<dbReference type="InterPro" id="IPR050109">
    <property type="entry name" value="HTH-type_TetR-like_transc_reg"/>
</dbReference>
<evidence type="ECO:0000256" key="2">
    <source>
        <dbReference type="PROSITE-ProRule" id="PRU00335"/>
    </source>
</evidence>
<feature type="domain" description="HTH tetR-type" evidence="3">
    <location>
        <begin position="232"/>
        <end position="292"/>
    </location>
</feature>
<dbReference type="InterPro" id="IPR001647">
    <property type="entry name" value="HTH_TetR"/>
</dbReference>
<keyword evidence="1 2" id="KW-0238">DNA-binding</keyword>
<dbReference type="PROSITE" id="PS50977">
    <property type="entry name" value="HTH_TETR_2"/>
    <property type="match status" value="2"/>
</dbReference>
<feature type="DNA-binding region" description="H-T-H motif" evidence="2">
    <location>
        <begin position="255"/>
        <end position="274"/>
    </location>
</feature>
<dbReference type="Gene3D" id="1.10.10.60">
    <property type="entry name" value="Homeodomain-like"/>
    <property type="match status" value="2"/>
</dbReference>
<dbReference type="PRINTS" id="PR00455">
    <property type="entry name" value="HTHTETR"/>
</dbReference>
<dbReference type="InterPro" id="IPR009057">
    <property type="entry name" value="Homeodomain-like_sf"/>
</dbReference>